<dbReference type="Proteomes" id="UP000654257">
    <property type="component" value="Unassembled WGS sequence"/>
</dbReference>
<feature type="domain" description="Ketoreductase" evidence="3">
    <location>
        <begin position="4"/>
        <end position="169"/>
    </location>
</feature>
<name>A0A917LHS7_9NOCA</name>
<keyword evidence="2" id="KW-0560">Oxidoreductase</keyword>
<dbReference type="Pfam" id="PF13561">
    <property type="entry name" value="adh_short_C2"/>
    <property type="match status" value="1"/>
</dbReference>
<evidence type="ECO:0000256" key="2">
    <source>
        <dbReference type="ARBA" id="ARBA00023002"/>
    </source>
</evidence>
<reference evidence="4" key="1">
    <citation type="journal article" date="2014" name="Int. J. Syst. Evol. Microbiol.">
        <title>Complete genome sequence of Corynebacterium casei LMG S-19264T (=DSM 44701T), isolated from a smear-ripened cheese.</title>
        <authorList>
            <consortium name="US DOE Joint Genome Institute (JGI-PGF)"/>
            <person name="Walter F."/>
            <person name="Albersmeier A."/>
            <person name="Kalinowski J."/>
            <person name="Ruckert C."/>
        </authorList>
    </citation>
    <scope>NUCLEOTIDE SEQUENCE</scope>
    <source>
        <strain evidence="4">CCM 7905</strain>
    </source>
</reference>
<protein>
    <submittedName>
        <fullName evidence="4">3-alpha-hydroxysteroid dehydrogenase</fullName>
    </submittedName>
</protein>
<proteinExistence type="inferred from homology"/>
<dbReference type="InterPro" id="IPR057326">
    <property type="entry name" value="KR_dom"/>
</dbReference>
<dbReference type="PANTHER" id="PTHR42760">
    <property type="entry name" value="SHORT-CHAIN DEHYDROGENASES/REDUCTASES FAMILY MEMBER"/>
    <property type="match status" value="1"/>
</dbReference>
<evidence type="ECO:0000259" key="3">
    <source>
        <dbReference type="SMART" id="SM00822"/>
    </source>
</evidence>
<dbReference type="PRINTS" id="PR00080">
    <property type="entry name" value="SDRFAMILY"/>
</dbReference>
<dbReference type="Gene3D" id="3.40.50.720">
    <property type="entry name" value="NAD(P)-binding Rossmann-like Domain"/>
    <property type="match status" value="1"/>
</dbReference>
<dbReference type="AlphaFoldDB" id="A0A917LHS7"/>
<sequence>MQGTAVLITGATGGIGGACAQTFADAGATVYLTDVDDDAGRTRADTLGPNAHYHHLDVTDETDWNAITSVMSDNGHGLDVLVNSAGAAIKATLADTTLAQFRRMVDLNLIGTFLGLKAAARCMRDGGAIINLSSLRGVVATAELGAYGASKFGVRALTKVAALELAPRNIRVNAVCPGSIDTPITAHPDFADDDTQAYVRSIPLQRRGTPDEVASVVKFLASRDSSYMTGSDLLVDGGTAAGVRTPKKHERENN</sequence>
<comment type="caution">
    <text evidence="4">The sequence shown here is derived from an EMBL/GenBank/DDBJ whole genome shotgun (WGS) entry which is preliminary data.</text>
</comment>
<accession>A0A917LHS7</accession>
<dbReference type="InterPro" id="IPR036291">
    <property type="entry name" value="NAD(P)-bd_dom_sf"/>
</dbReference>
<dbReference type="PRINTS" id="PR00081">
    <property type="entry name" value="GDHRDH"/>
</dbReference>
<gene>
    <name evidence="4" type="ORF">GCM10007304_44770</name>
</gene>
<dbReference type="RefSeq" id="WP_188547181.1">
    <property type="nucleotide sequence ID" value="NZ_BMCU01000006.1"/>
</dbReference>
<dbReference type="InterPro" id="IPR002347">
    <property type="entry name" value="SDR_fam"/>
</dbReference>
<organism evidence="4 5">
    <name type="scientific">Rhodococcoides trifolii</name>
    <dbReference type="NCBI Taxonomy" id="908250"/>
    <lineage>
        <taxon>Bacteria</taxon>
        <taxon>Bacillati</taxon>
        <taxon>Actinomycetota</taxon>
        <taxon>Actinomycetes</taxon>
        <taxon>Mycobacteriales</taxon>
        <taxon>Nocardiaceae</taxon>
        <taxon>Rhodococcoides</taxon>
    </lineage>
</organism>
<dbReference type="SUPFAM" id="SSF51735">
    <property type="entry name" value="NAD(P)-binding Rossmann-fold domains"/>
    <property type="match status" value="1"/>
</dbReference>
<dbReference type="SMART" id="SM00822">
    <property type="entry name" value="PKS_KR"/>
    <property type="match status" value="1"/>
</dbReference>
<reference evidence="4" key="2">
    <citation type="submission" date="2020-09" db="EMBL/GenBank/DDBJ databases">
        <authorList>
            <person name="Sun Q."/>
            <person name="Sedlacek I."/>
        </authorList>
    </citation>
    <scope>NUCLEOTIDE SEQUENCE</scope>
    <source>
        <strain evidence="4">CCM 7905</strain>
    </source>
</reference>
<dbReference type="EMBL" id="BMCU01000006">
    <property type="protein sequence ID" value="GGG25956.1"/>
    <property type="molecule type" value="Genomic_DNA"/>
</dbReference>
<evidence type="ECO:0000313" key="4">
    <source>
        <dbReference type="EMBL" id="GGG25956.1"/>
    </source>
</evidence>
<dbReference type="PANTHER" id="PTHR42760:SF133">
    <property type="entry name" value="3-OXOACYL-[ACYL-CARRIER-PROTEIN] REDUCTASE"/>
    <property type="match status" value="1"/>
</dbReference>
<evidence type="ECO:0000313" key="5">
    <source>
        <dbReference type="Proteomes" id="UP000654257"/>
    </source>
</evidence>
<comment type="similarity">
    <text evidence="1">Belongs to the short-chain dehydrogenases/reductases (SDR) family.</text>
</comment>
<dbReference type="InterPro" id="IPR020904">
    <property type="entry name" value="Sc_DH/Rdtase_CS"/>
</dbReference>
<dbReference type="PROSITE" id="PS00061">
    <property type="entry name" value="ADH_SHORT"/>
    <property type="match status" value="1"/>
</dbReference>
<dbReference type="FunFam" id="3.40.50.720:FF:000084">
    <property type="entry name" value="Short-chain dehydrogenase reductase"/>
    <property type="match status" value="1"/>
</dbReference>
<keyword evidence="5" id="KW-1185">Reference proteome</keyword>
<dbReference type="GO" id="GO:0016616">
    <property type="term" value="F:oxidoreductase activity, acting on the CH-OH group of donors, NAD or NADP as acceptor"/>
    <property type="evidence" value="ECO:0007669"/>
    <property type="project" value="TreeGrafter"/>
</dbReference>
<evidence type="ECO:0000256" key="1">
    <source>
        <dbReference type="ARBA" id="ARBA00006484"/>
    </source>
</evidence>